<dbReference type="Proteomes" id="UP000186817">
    <property type="component" value="Unassembled WGS sequence"/>
</dbReference>
<feature type="compositionally biased region" description="Low complexity" evidence="1">
    <location>
        <begin position="257"/>
        <end position="316"/>
    </location>
</feature>
<protein>
    <recommendedName>
        <fullName evidence="5">Reticulocyte-binding protein 2-like a</fullName>
    </recommendedName>
</protein>
<feature type="region of interest" description="Disordered" evidence="1">
    <location>
        <begin position="20"/>
        <end position="133"/>
    </location>
</feature>
<feature type="chain" id="PRO_5012615829" description="Reticulocyte-binding protein 2-like a" evidence="2">
    <location>
        <begin position="20"/>
        <end position="562"/>
    </location>
</feature>
<keyword evidence="4" id="KW-1185">Reference proteome</keyword>
<evidence type="ECO:0000313" key="3">
    <source>
        <dbReference type="EMBL" id="OLQ10838.1"/>
    </source>
</evidence>
<gene>
    <name evidence="3" type="ORF">AK812_SmicGene5381</name>
</gene>
<feature type="region of interest" description="Disordered" evidence="1">
    <location>
        <begin position="494"/>
        <end position="529"/>
    </location>
</feature>
<feature type="compositionally biased region" description="Basic residues" evidence="1">
    <location>
        <begin position="377"/>
        <end position="387"/>
    </location>
</feature>
<dbReference type="EMBL" id="LSRX01000070">
    <property type="protein sequence ID" value="OLQ10838.1"/>
    <property type="molecule type" value="Genomic_DNA"/>
</dbReference>
<feature type="signal peptide" evidence="2">
    <location>
        <begin position="1"/>
        <end position="19"/>
    </location>
</feature>
<dbReference type="AlphaFoldDB" id="A0A1Q9ETV9"/>
<accession>A0A1Q9ETV9</accession>
<reference evidence="3 4" key="1">
    <citation type="submission" date="2016-02" db="EMBL/GenBank/DDBJ databases">
        <title>Genome analysis of coral dinoflagellate symbionts highlights evolutionary adaptations to a symbiotic lifestyle.</title>
        <authorList>
            <person name="Aranda M."/>
            <person name="Li Y."/>
            <person name="Liew Y.J."/>
            <person name="Baumgarten S."/>
            <person name="Simakov O."/>
            <person name="Wilson M."/>
            <person name="Piel J."/>
            <person name="Ashoor H."/>
            <person name="Bougouffa S."/>
            <person name="Bajic V.B."/>
            <person name="Ryu T."/>
            <person name="Ravasi T."/>
            <person name="Bayer T."/>
            <person name="Micklem G."/>
            <person name="Kim H."/>
            <person name="Bhak J."/>
            <person name="Lajeunesse T.C."/>
            <person name="Voolstra C.R."/>
        </authorList>
    </citation>
    <scope>NUCLEOTIDE SEQUENCE [LARGE SCALE GENOMIC DNA]</scope>
    <source>
        <strain evidence="3 4">CCMP2467</strain>
    </source>
</reference>
<evidence type="ECO:0008006" key="5">
    <source>
        <dbReference type="Google" id="ProtNLM"/>
    </source>
</evidence>
<evidence type="ECO:0000256" key="1">
    <source>
        <dbReference type="SAM" id="MobiDB-lite"/>
    </source>
</evidence>
<feature type="region of interest" description="Disordered" evidence="1">
    <location>
        <begin position="246"/>
        <end position="316"/>
    </location>
</feature>
<feature type="region of interest" description="Disordered" evidence="1">
    <location>
        <begin position="366"/>
        <end position="424"/>
    </location>
</feature>
<evidence type="ECO:0000256" key="2">
    <source>
        <dbReference type="SAM" id="SignalP"/>
    </source>
</evidence>
<feature type="compositionally biased region" description="Basic and acidic residues" evidence="1">
    <location>
        <begin position="388"/>
        <end position="413"/>
    </location>
</feature>
<organism evidence="3 4">
    <name type="scientific">Symbiodinium microadriaticum</name>
    <name type="common">Dinoflagellate</name>
    <name type="synonym">Zooxanthella microadriatica</name>
    <dbReference type="NCBI Taxonomy" id="2951"/>
    <lineage>
        <taxon>Eukaryota</taxon>
        <taxon>Sar</taxon>
        <taxon>Alveolata</taxon>
        <taxon>Dinophyceae</taxon>
        <taxon>Suessiales</taxon>
        <taxon>Symbiodiniaceae</taxon>
        <taxon>Symbiodinium</taxon>
    </lineage>
</organism>
<proteinExistence type="predicted"/>
<keyword evidence="2" id="KW-0732">Signal</keyword>
<feature type="compositionally biased region" description="Basic and acidic residues" evidence="1">
    <location>
        <begin position="80"/>
        <end position="133"/>
    </location>
</feature>
<comment type="caution">
    <text evidence="3">The sequence shown here is derived from an EMBL/GenBank/DDBJ whole genome shotgun (WGS) entry which is preliminary data.</text>
</comment>
<name>A0A1Q9ETV9_SYMMI</name>
<sequence>MVGVMAMVCWLAEIVAVTGAPKGAVPQESSGSDSEARDEAPVGSSAYVPDSGVEASVPDSGVEPVEEPSPAGSDALAEQILRRSEDDAKRDEEAERAELERMQEEEHQRSLREQRRQRIHREQAEAEQRSRQRWEEMREAQLREQVRAEVKKEAEEKIHSGIEAGVWDRISQAHAQGSGLPLLLQLLVNMGQILTQLTQDRADTKEFFLSQVRHQSHQLAELQQAHSRMIGQLTQLLQNQLARDLGRAPPAAPASPRPLAAPASPRPPAALASPRPPAAAASPRAPAAPASPRLAAPSTAGPSSGTPAGFGGAATPQAMKRLPKDTTGKILRCGACHGCFTVETNPKSRAHCVQWRQELQELADEAKAEESEEKEQKKSKKRKKKDKKLMVEEPDRVSLPDRDRDGDKDKGPDGDGSAQGSALKKSRLVGGSGPFVASFYRSRGFVSCGAASLCVGLPFAAGDPLPGLASLAGLVFQVGSLLAGFASVGCAAGQSSTDSEEPIFKKPAMSESRKRPLKETSSSEVDSDEFFDDQTPRQAIFIEGVRAGLRATPVPPNDEEAL</sequence>
<evidence type="ECO:0000313" key="4">
    <source>
        <dbReference type="Proteomes" id="UP000186817"/>
    </source>
</evidence>